<dbReference type="InterPro" id="IPR003043">
    <property type="entry name" value="Uropor_MeTrfase_CS"/>
</dbReference>
<sequence length="246" mass="26578">MSGIVYIVGAGPGDPELITVKALRILKSADVVVYDRLISKEILEGLSAELIYVGKEIGDAPLQEKINQLLVEKAKGGKKVVRLKGGDPFVFGRGEEECIYVTSKGIKCEVIPGVTSAIAVPEYAGIPVTSRVVPNSSGFTVITGTTRDGGLISDDYIPKRGTVVILMGIHVIDELTKVLLKVRNAEEKVAIIEKGTTRDQRVILGELEQLPDLVKKYNIKSPAVIVVGEVVTLMELVGFKNENLRK</sequence>
<evidence type="ECO:0000256" key="5">
    <source>
        <dbReference type="ARBA" id="ARBA00023244"/>
    </source>
</evidence>
<evidence type="ECO:0000313" key="8">
    <source>
        <dbReference type="EMBL" id="BCU69501.1"/>
    </source>
</evidence>
<dbReference type="KEGG" id="csty:KN1_07980"/>
<dbReference type="PANTHER" id="PTHR45790">
    <property type="entry name" value="SIROHEME SYNTHASE-RELATED"/>
    <property type="match status" value="1"/>
</dbReference>
<dbReference type="CDD" id="cd11642">
    <property type="entry name" value="SUMT"/>
    <property type="match status" value="1"/>
</dbReference>
<dbReference type="InterPro" id="IPR006366">
    <property type="entry name" value="CobA/CysG_C"/>
</dbReference>
<keyword evidence="5" id="KW-0627">Porphyrin biosynthesis</keyword>
<evidence type="ECO:0000313" key="9">
    <source>
        <dbReference type="Proteomes" id="UP000825123"/>
    </source>
</evidence>
<evidence type="ECO:0000259" key="7">
    <source>
        <dbReference type="Pfam" id="PF00590"/>
    </source>
</evidence>
<protein>
    <recommendedName>
        <fullName evidence="1">uroporphyrinogen-III C-methyltransferase</fullName>
        <ecNumber evidence="1">2.1.1.107</ecNumber>
    </recommendedName>
</protein>
<name>A0A8D5U608_9CREN</name>
<accession>A0A8D5U608</accession>
<dbReference type="Gene3D" id="3.30.950.10">
    <property type="entry name" value="Methyltransferase, Cobalt-precorrin-4 Transmethylase, Domain 2"/>
    <property type="match status" value="1"/>
</dbReference>
<gene>
    <name evidence="8" type="ORF">KN1_07980</name>
</gene>
<dbReference type="GeneID" id="66162553"/>
<keyword evidence="9" id="KW-1185">Reference proteome</keyword>
<dbReference type="NCBIfam" id="TIGR01469">
    <property type="entry name" value="cobA_cysG_Cterm"/>
    <property type="match status" value="1"/>
</dbReference>
<dbReference type="InterPro" id="IPR000878">
    <property type="entry name" value="4pyrrol_Mease"/>
</dbReference>
<dbReference type="SUPFAM" id="SSF53790">
    <property type="entry name" value="Tetrapyrrole methylase"/>
    <property type="match status" value="1"/>
</dbReference>
<evidence type="ECO:0000256" key="6">
    <source>
        <dbReference type="RuleBase" id="RU003960"/>
    </source>
</evidence>
<dbReference type="InterPro" id="IPR035996">
    <property type="entry name" value="4pyrrol_Methylase_sf"/>
</dbReference>
<organism evidence="8 9">
    <name type="scientific">Stygiolobus caldivivus</name>
    <dbReference type="NCBI Taxonomy" id="2824673"/>
    <lineage>
        <taxon>Archaea</taxon>
        <taxon>Thermoproteota</taxon>
        <taxon>Thermoprotei</taxon>
        <taxon>Sulfolobales</taxon>
        <taxon>Sulfolobaceae</taxon>
        <taxon>Stygiolobus</taxon>
    </lineage>
</organism>
<dbReference type="NCBIfam" id="NF004790">
    <property type="entry name" value="PRK06136.1"/>
    <property type="match status" value="1"/>
</dbReference>
<evidence type="ECO:0000256" key="1">
    <source>
        <dbReference type="ARBA" id="ARBA00012162"/>
    </source>
</evidence>
<keyword evidence="3 6" id="KW-0808">Transferase</keyword>
<dbReference type="EC" id="2.1.1.107" evidence="1"/>
<proteinExistence type="inferred from homology"/>
<dbReference type="Proteomes" id="UP000825123">
    <property type="component" value="Chromosome"/>
</dbReference>
<dbReference type="Gene3D" id="3.40.1010.10">
    <property type="entry name" value="Cobalt-precorrin-4 Transmethylase, Domain 1"/>
    <property type="match status" value="1"/>
</dbReference>
<evidence type="ECO:0000256" key="3">
    <source>
        <dbReference type="ARBA" id="ARBA00022679"/>
    </source>
</evidence>
<dbReference type="GO" id="GO:0004851">
    <property type="term" value="F:uroporphyrin-III C-methyltransferase activity"/>
    <property type="evidence" value="ECO:0007669"/>
    <property type="project" value="UniProtKB-EC"/>
</dbReference>
<dbReference type="InterPro" id="IPR014777">
    <property type="entry name" value="4pyrrole_Mease_sub1"/>
</dbReference>
<dbReference type="InterPro" id="IPR050161">
    <property type="entry name" value="Siro_Cobalamin_biosynth"/>
</dbReference>
<dbReference type="GO" id="GO:0032259">
    <property type="term" value="P:methylation"/>
    <property type="evidence" value="ECO:0007669"/>
    <property type="project" value="UniProtKB-KW"/>
</dbReference>
<dbReference type="RefSeq" id="WP_221289523.1">
    <property type="nucleotide sequence ID" value="NZ_AP024597.1"/>
</dbReference>
<keyword evidence="2 6" id="KW-0489">Methyltransferase</keyword>
<dbReference type="PROSITE" id="PS00840">
    <property type="entry name" value="SUMT_2"/>
    <property type="match status" value="1"/>
</dbReference>
<dbReference type="FunFam" id="3.40.1010.10:FF:000001">
    <property type="entry name" value="Siroheme synthase"/>
    <property type="match status" value="1"/>
</dbReference>
<dbReference type="AlphaFoldDB" id="A0A8D5U608"/>
<dbReference type="PROSITE" id="PS00839">
    <property type="entry name" value="SUMT_1"/>
    <property type="match status" value="1"/>
</dbReference>
<dbReference type="Pfam" id="PF00590">
    <property type="entry name" value="TP_methylase"/>
    <property type="match status" value="1"/>
</dbReference>
<evidence type="ECO:0000256" key="4">
    <source>
        <dbReference type="ARBA" id="ARBA00022691"/>
    </source>
</evidence>
<feature type="domain" description="Tetrapyrrole methylase" evidence="7">
    <location>
        <begin position="5"/>
        <end position="210"/>
    </location>
</feature>
<dbReference type="InterPro" id="IPR014776">
    <property type="entry name" value="4pyrrole_Mease_sub2"/>
</dbReference>
<evidence type="ECO:0000256" key="2">
    <source>
        <dbReference type="ARBA" id="ARBA00022603"/>
    </source>
</evidence>
<dbReference type="PANTHER" id="PTHR45790:SF3">
    <property type="entry name" value="S-ADENOSYL-L-METHIONINE-DEPENDENT UROPORPHYRINOGEN III METHYLTRANSFERASE, CHLOROPLASTIC"/>
    <property type="match status" value="1"/>
</dbReference>
<keyword evidence="4" id="KW-0949">S-adenosyl-L-methionine</keyword>
<dbReference type="GO" id="GO:0019354">
    <property type="term" value="P:siroheme biosynthetic process"/>
    <property type="evidence" value="ECO:0007669"/>
    <property type="project" value="InterPro"/>
</dbReference>
<dbReference type="EMBL" id="AP024597">
    <property type="protein sequence ID" value="BCU69501.1"/>
    <property type="molecule type" value="Genomic_DNA"/>
</dbReference>
<comment type="similarity">
    <text evidence="6">Belongs to the precorrin methyltransferase family.</text>
</comment>
<reference evidence="8 9" key="1">
    <citation type="submission" date="2021-04" db="EMBL/GenBank/DDBJ databases">
        <title>Complete genome sequence of Stygiolobus sp. KN-1.</title>
        <authorList>
            <person name="Nakamura K."/>
            <person name="Sakai H."/>
            <person name="Kurosawa N."/>
        </authorList>
    </citation>
    <scope>NUCLEOTIDE SEQUENCE [LARGE SCALE GENOMIC DNA]</scope>
    <source>
        <strain evidence="8 9">KN-1</strain>
    </source>
</reference>